<keyword evidence="5 7" id="KW-1133">Transmembrane helix</keyword>
<evidence type="ECO:0000256" key="3">
    <source>
        <dbReference type="ARBA" id="ARBA00021353"/>
    </source>
</evidence>
<dbReference type="GO" id="GO:0016020">
    <property type="term" value="C:membrane"/>
    <property type="evidence" value="ECO:0007669"/>
    <property type="project" value="UniProtKB-SubCell"/>
</dbReference>
<keyword evidence="6 7" id="KW-0472">Membrane</keyword>
<keyword evidence="11" id="KW-1185">Reference proteome</keyword>
<reference evidence="10" key="1">
    <citation type="journal article" date="2019" name="Beilstein J. Org. Chem.">
        <title>Nanangenines: drimane sesquiterpenoids as the dominant metabolite cohort of a novel Australian fungus, Aspergillus nanangensis.</title>
        <authorList>
            <person name="Lacey H.J."/>
            <person name="Gilchrist C.L.M."/>
            <person name="Crombie A."/>
            <person name="Kalaitzis J.A."/>
            <person name="Vuong D."/>
            <person name="Rutledge P.J."/>
            <person name="Turner P."/>
            <person name="Pitt J.I."/>
            <person name="Lacey E."/>
            <person name="Chooi Y.H."/>
            <person name="Piggott A.M."/>
        </authorList>
    </citation>
    <scope>NUCLEOTIDE SEQUENCE</scope>
    <source>
        <strain evidence="10">MST-FP2251</strain>
    </source>
</reference>
<comment type="function">
    <text evidence="1 7">Required for growth under high-pressure and low-temperature conditions.</text>
</comment>
<dbReference type="InterPro" id="IPR025403">
    <property type="entry name" value="TgpA-like_C"/>
</dbReference>
<comment type="similarity">
    <text evidence="2 7">Belongs to the DLT1 family.</text>
</comment>
<dbReference type="AlphaFoldDB" id="A0AAD4CLL5"/>
<feature type="compositionally biased region" description="Polar residues" evidence="8">
    <location>
        <begin position="327"/>
        <end position="342"/>
    </location>
</feature>
<accession>A0AAD4CLL5</accession>
<organism evidence="10 11">
    <name type="scientific">Aspergillus nanangensis</name>
    <dbReference type="NCBI Taxonomy" id="2582783"/>
    <lineage>
        <taxon>Eukaryota</taxon>
        <taxon>Fungi</taxon>
        <taxon>Dikarya</taxon>
        <taxon>Ascomycota</taxon>
        <taxon>Pezizomycotina</taxon>
        <taxon>Eurotiomycetes</taxon>
        <taxon>Eurotiomycetidae</taxon>
        <taxon>Eurotiales</taxon>
        <taxon>Aspergillaceae</taxon>
        <taxon>Aspergillus</taxon>
        <taxon>Aspergillus subgen. Circumdati</taxon>
    </lineage>
</organism>
<feature type="region of interest" description="Disordered" evidence="8">
    <location>
        <begin position="284"/>
        <end position="392"/>
    </location>
</feature>
<comment type="caution">
    <text evidence="7">Lacks conserved residue(s) required for the propagation of feature annotation.</text>
</comment>
<dbReference type="InterPro" id="IPR038869">
    <property type="entry name" value="DLT1"/>
</dbReference>
<feature type="domain" description="Protein-glutamine gamma-glutamyltransferase-like C-terminal" evidence="9">
    <location>
        <begin position="210"/>
        <end position="263"/>
    </location>
</feature>
<evidence type="ECO:0000256" key="5">
    <source>
        <dbReference type="ARBA" id="ARBA00022989"/>
    </source>
</evidence>
<evidence type="ECO:0000256" key="7">
    <source>
        <dbReference type="RuleBase" id="RU367100"/>
    </source>
</evidence>
<feature type="transmembrane region" description="Helical" evidence="7">
    <location>
        <begin position="42"/>
        <end position="64"/>
    </location>
</feature>
<feature type="compositionally biased region" description="Polar residues" evidence="8">
    <location>
        <begin position="373"/>
        <end position="390"/>
    </location>
</feature>
<comment type="caution">
    <text evidence="10">The sequence shown here is derived from an EMBL/GenBank/DDBJ whole genome shotgun (WGS) entry which is preliminary data.</text>
</comment>
<dbReference type="PANTHER" id="PTHR40021:SF1">
    <property type="entry name" value="DEFECT AT LOW TEMPERATURE PROTEIN 1"/>
    <property type="match status" value="1"/>
</dbReference>
<keyword evidence="4 7" id="KW-0812">Transmembrane</keyword>
<evidence type="ECO:0000256" key="2">
    <source>
        <dbReference type="ARBA" id="ARBA00005550"/>
    </source>
</evidence>
<evidence type="ECO:0000256" key="8">
    <source>
        <dbReference type="SAM" id="MobiDB-lite"/>
    </source>
</evidence>
<name>A0AAD4CLL5_ASPNN</name>
<dbReference type="EMBL" id="VCAU01000053">
    <property type="protein sequence ID" value="KAF9888003.1"/>
    <property type="molecule type" value="Genomic_DNA"/>
</dbReference>
<dbReference type="Proteomes" id="UP001194746">
    <property type="component" value="Unassembled WGS sequence"/>
</dbReference>
<sequence length="418" mass="46640">MAWNLDRILNSTVFGALSVLLFCLVLLTPVDAIYQCYITQRLTNIFIITGGYVVTFLLAALIYATRIYTNRNALSGIPKAWIPIEKEDVGKSVRRLVVEGLARSAIVSYQARPRDTADDGDRFADYEMLLVDRDYPPWGQVEHPGWSSPQAPDLPDMPYRTVVQELPNLVEAKAVSLAPPDPFLSAAQPTFDRAIETEQSIPDTRVVEVLRRPISMGLREYLQHLNRLNVISHPEVGAEFLALYERARFSSHQLSESDFRDLMHVFAELLRGMKSLDSHIVGEIHNGGSSRGDTESVIGPSDEEGDTDTMDFPYYSDALSRGRTNGMRPSSNASTWEGQSMYMTPPRQPRDSPVGSSQYEPSRPRLSVPRTPSMRSLRQVRSNASASSGGSVIRLVDTRAPSDLPYAIDIPGRTHNER</sequence>
<reference evidence="10" key="2">
    <citation type="submission" date="2020-02" db="EMBL/GenBank/DDBJ databases">
        <authorList>
            <person name="Gilchrist C.L.M."/>
            <person name="Chooi Y.-H."/>
        </authorList>
    </citation>
    <scope>NUCLEOTIDE SEQUENCE</scope>
    <source>
        <strain evidence="10">MST-FP2251</strain>
    </source>
</reference>
<gene>
    <name evidence="7" type="primary">DLT1</name>
    <name evidence="10" type="ORF">FE257_009393</name>
</gene>
<dbReference type="Pfam" id="PF13559">
    <property type="entry name" value="DUF4129"/>
    <property type="match status" value="1"/>
</dbReference>
<evidence type="ECO:0000313" key="11">
    <source>
        <dbReference type="Proteomes" id="UP001194746"/>
    </source>
</evidence>
<evidence type="ECO:0000256" key="4">
    <source>
        <dbReference type="ARBA" id="ARBA00022692"/>
    </source>
</evidence>
<evidence type="ECO:0000256" key="6">
    <source>
        <dbReference type="ARBA" id="ARBA00023136"/>
    </source>
</evidence>
<dbReference type="PANTHER" id="PTHR40021">
    <property type="entry name" value="DEFECT AT LOW TEMPERATURE PROTEIN 1"/>
    <property type="match status" value="1"/>
</dbReference>
<evidence type="ECO:0000259" key="9">
    <source>
        <dbReference type="Pfam" id="PF13559"/>
    </source>
</evidence>
<evidence type="ECO:0000313" key="10">
    <source>
        <dbReference type="EMBL" id="KAF9888003.1"/>
    </source>
</evidence>
<protein>
    <recommendedName>
        <fullName evidence="3 7">Defect at low temperature protein 1</fullName>
    </recommendedName>
</protein>
<comment type="subcellular location">
    <subcellularLocation>
        <location evidence="7">Membrane</location>
        <topology evidence="7">Multi-pass membrane protein</topology>
    </subcellularLocation>
</comment>
<proteinExistence type="inferred from homology"/>
<evidence type="ECO:0000256" key="1">
    <source>
        <dbReference type="ARBA" id="ARBA00002489"/>
    </source>
</evidence>